<protein>
    <submittedName>
        <fullName evidence="2">Uncharacterized protein</fullName>
    </submittedName>
</protein>
<name>A0A3R7EDM9_APHAT</name>
<dbReference type="EMBL" id="QUTH01000536">
    <property type="protein sequence ID" value="RHZ33636.1"/>
    <property type="molecule type" value="Genomic_DNA"/>
</dbReference>
<sequence length="275" mass="30611">MTTSFSPHLSSLLDAAIVVVVGYFLLRFNRFVRDRLAHQLRAFQSHQDDVMALLTQHRSESLLPCTESWADRAIRRALTPKPKLLGTPLNPHAASVHNSSTSRPTIPTAVSLKLKTTPLALPHVSVAPVLDLAEVRTSGLRVLFFGTDAISLATLELLHANMQLTTQLAARGAECVLSTLRNVDNLLEHAPFEKRLNLMHEDSPLMAREGGEWGRFCYDKPTKALWVTAIDGQWVLVTRVQVASRTIRTAAEFADGQRLRSGQLFHFDQPNDHDN</sequence>
<dbReference type="Proteomes" id="UP000285712">
    <property type="component" value="Unassembled WGS sequence"/>
</dbReference>
<dbReference type="VEuPathDB" id="FungiDB:H257_09594"/>
<evidence type="ECO:0000256" key="1">
    <source>
        <dbReference type="SAM" id="Phobius"/>
    </source>
</evidence>
<keyword evidence="1" id="KW-0472">Membrane</keyword>
<evidence type="ECO:0000313" key="5">
    <source>
        <dbReference type="Proteomes" id="UP000285712"/>
    </source>
</evidence>
<organism evidence="2 5">
    <name type="scientific">Aphanomyces astaci</name>
    <name type="common">Crayfish plague agent</name>
    <dbReference type="NCBI Taxonomy" id="112090"/>
    <lineage>
        <taxon>Eukaryota</taxon>
        <taxon>Sar</taxon>
        <taxon>Stramenopiles</taxon>
        <taxon>Oomycota</taxon>
        <taxon>Saprolegniomycetes</taxon>
        <taxon>Saprolegniales</taxon>
        <taxon>Verrucalvaceae</taxon>
        <taxon>Aphanomyces</taxon>
    </lineage>
</organism>
<gene>
    <name evidence="2" type="ORF">DYB35_005766</name>
    <name evidence="3" type="ORF">DYB37_005712</name>
</gene>
<dbReference type="Proteomes" id="UP000285430">
    <property type="component" value="Unassembled WGS sequence"/>
</dbReference>
<feature type="transmembrane region" description="Helical" evidence="1">
    <location>
        <begin position="6"/>
        <end position="26"/>
    </location>
</feature>
<proteinExistence type="predicted"/>
<accession>A0A3R7EDM9</accession>
<dbReference type="AlphaFoldDB" id="A0A3R7EDM9"/>
<keyword evidence="1" id="KW-1133">Transmembrane helix</keyword>
<evidence type="ECO:0000313" key="2">
    <source>
        <dbReference type="EMBL" id="RHY96695.1"/>
    </source>
</evidence>
<evidence type="ECO:0000313" key="4">
    <source>
        <dbReference type="Proteomes" id="UP000285430"/>
    </source>
</evidence>
<comment type="caution">
    <text evidence="2">The sequence shown here is derived from an EMBL/GenBank/DDBJ whole genome shotgun (WGS) entry which is preliminary data.</text>
</comment>
<reference evidence="4 5" key="1">
    <citation type="submission" date="2018-08" db="EMBL/GenBank/DDBJ databases">
        <title>Aphanomyces genome sequencing and annotation.</title>
        <authorList>
            <person name="Minardi D."/>
            <person name="Oidtmann B."/>
            <person name="Van Der Giezen M."/>
            <person name="Studholme D.J."/>
        </authorList>
    </citation>
    <scope>NUCLEOTIDE SEQUENCE [LARGE SCALE GENOMIC DNA]</scope>
    <source>
        <strain evidence="3 4">Da</strain>
        <strain evidence="2 5">Sv</strain>
    </source>
</reference>
<evidence type="ECO:0000313" key="3">
    <source>
        <dbReference type="EMBL" id="RHZ33636.1"/>
    </source>
</evidence>
<dbReference type="EMBL" id="QUTG01002334">
    <property type="protein sequence ID" value="RHY96695.1"/>
    <property type="molecule type" value="Genomic_DNA"/>
</dbReference>
<keyword evidence="1" id="KW-0812">Transmembrane</keyword>